<sequence length="532" mass="60372">MPAIAFTADIWKSGARKYYISLSVHVFDDEFEVIPFVLSLRQLTGRHLAINVEAFIKYELNEKFQMMPNQRAGITTDCGSEMFAATAHGLFGPRHSCIAHVWNNVVKNDQVQSATSTIMVVKKRRIQPIYDEFLSEDNEPVIIQPETRSITLVGLLERVFNLLDRCRQLITDIRNIGVVQTYALVEIGKKGRGFTIDMDVRWNTTYQMIDRLLEHQNLVDVIVRRKFDGLTVCQTNRLKLVALNPDDWDVLRALHQVLTGFDVATTIVSASHYPTFFDSFWAITKLRQILISNADQSRYVEFLKTTVLDYLDMYIEKHLSKGQQEGMLIAAFLDPETHNDMSQDDFSKAMEIVKQKLEQMSTTTSSSSSTTTTTTTTTFSSLSLPTSQMTFSKKDAAKQRMNHLAGIGMNLSNDRSITAAVEISLFTNAIKTNQSFKEFWSTHNQSFPRLVTLVRRYSIVPATSVASESAFSVCGFIARKQRSSLSSRTLRQLLVLKYRKNLLKFKRQDQPSLLQDRLTQSLSFGITGSTAV</sequence>
<dbReference type="InterPro" id="IPR012337">
    <property type="entry name" value="RNaseH-like_sf"/>
</dbReference>
<dbReference type="PANTHER" id="PTHR46169">
    <property type="entry name" value="DNA REPLICATION-RELATED ELEMENT FACTOR, ISOFORM A"/>
    <property type="match status" value="1"/>
</dbReference>
<dbReference type="Proteomes" id="UP000663860">
    <property type="component" value="Unassembled WGS sequence"/>
</dbReference>
<comment type="caution">
    <text evidence="2">The sequence shown here is derived from an EMBL/GenBank/DDBJ whole genome shotgun (WGS) entry which is preliminary data.</text>
</comment>
<dbReference type="SUPFAM" id="SSF53098">
    <property type="entry name" value="Ribonuclease H-like"/>
    <property type="match status" value="1"/>
</dbReference>
<dbReference type="InterPro" id="IPR052717">
    <property type="entry name" value="Vacuolar_transposase_reg"/>
</dbReference>
<dbReference type="AlphaFoldDB" id="A0A813SWF6"/>
<dbReference type="GO" id="GO:0006357">
    <property type="term" value="P:regulation of transcription by RNA polymerase II"/>
    <property type="evidence" value="ECO:0007669"/>
    <property type="project" value="TreeGrafter"/>
</dbReference>
<evidence type="ECO:0000313" key="3">
    <source>
        <dbReference type="Proteomes" id="UP000663860"/>
    </source>
</evidence>
<evidence type="ECO:0000313" key="2">
    <source>
        <dbReference type="EMBL" id="CAF0802857.1"/>
    </source>
</evidence>
<evidence type="ECO:0000259" key="1">
    <source>
        <dbReference type="Pfam" id="PF05699"/>
    </source>
</evidence>
<reference evidence="2" key="1">
    <citation type="submission" date="2021-02" db="EMBL/GenBank/DDBJ databases">
        <authorList>
            <person name="Nowell W R."/>
        </authorList>
    </citation>
    <scope>NUCLEOTIDE SEQUENCE</scope>
</reference>
<dbReference type="InterPro" id="IPR008906">
    <property type="entry name" value="HATC_C_dom"/>
</dbReference>
<protein>
    <recommendedName>
        <fullName evidence="1">HAT C-terminal dimerisation domain-containing protein</fullName>
    </recommendedName>
</protein>
<dbReference type="EMBL" id="CAJNOE010000045">
    <property type="protein sequence ID" value="CAF0802857.1"/>
    <property type="molecule type" value="Genomic_DNA"/>
</dbReference>
<organism evidence="2 3">
    <name type="scientific">Adineta steineri</name>
    <dbReference type="NCBI Taxonomy" id="433720"/>
    <lineage>
        <taxon>Eukaryota</taxon>
        <taxon>Metazoa</taxon>
        <taxon>Spiralia</taxon>
        <taxon>Gnathifera</taxon>
        <taxon>Rotifera</taxon>
        <taxon>Eurotatoria</taxon>
        <taxon>Bdelloidea</taxon>
        <taxon>Adinetida</taxon>
        <taxon>Adinetidae</taxon>
        <taxon>Adineta</taxon>
    </lineage>
</organism>
<dbReference type="GO" id="GO:0005634">
    <property type="term" value="C:nucleus"/>
    <property type="evidence" value="ECO:0007669"/>
    <property type="project" value="TreeGrafter"/>
</dbReference>
<gene>
    <name evidence="2" type="ORF">IZO911_LOCUS7028</name>
</gene>
<dbReference type="GO" id="GO:0046983">
    <property type="term" value="F:protein dimerization activity"/>
    <property type="evidence" value="ECO:0007669"/>
    <property type="project" value="InterPro"/>
</dbReference>
<proteinExistence type="predicted"/>
<dbReference type="PANTHER" id="PTHR46169:SF24">
    <property type="entry name" value="PROTEIN CBG26704"/>
    <property type="match status" value="1"/>
</dbReference>
<dbReference type="Pfam" id="PF05699">
    <property type="entry name" value="Dimer_Tnp_hAT"/>
    <property type="match status" value="1"/>
</dbReference>
<feature type="domain" description="HAT C-terminal dimerisation" evidence="1">
    <location>
        <begin position="438"/>
        <end position="497"/>
    </location>
</feature>
<accession>A0A813SWF6</accession>
<name>A0A813SWF6_9BILA</name>